<reference evidence="1" key="2">
    <citation type="journal article" date="2008" name="J. Bacteriol.">
        <title>The genome sequence of the streptomycin-producing microorganism Streptomyces griseus IFO 13350.</title>
        <authorList>
            <person name="Ohnishi Y."/>
            <person name="Ishikawa J."/>
            <person name="Hara H."/>
            <person name="Suzuki H."/>
            <person name="Ikenoya M."/>
            <person name="Ikeda H."/>
            <person name="Yamashita A."/>
            <person name="Hattori M."/>
            <person name="Horinouchi S."/>
        </authorList>
    </citation>
    <scope>NUCLEOTIDE SEQUENCE</scope>
    <source>
        <strain evidence="1">NBRC 13350</strain>
    </source>
</reference>
<dbReference type="EMBL" id="AP009493">
    <property type="protein sequence ID" value="BAG23926.1"/>
    <property type="molecule type" value="Genomic_DNA"/>
</dbReference>
<sequence length="36" mass="4040">MLRIVTPSQQVRRLFGISGVDSVLEIRQTIEETVAP</sequence>
<protein>
    <submittedName>
        <fullName evidence="1">Uncharacterized protein</fullName>
    </submittedName>
</protein>
<dbReference type="InterPro" id="IPR036513">
    <property type="entry name" value="STAS_dom_sf"/>
</dbReference>
<dbReference type="SUPFAM" id="SSF52091">
    <property type="entry name" value="SpoIIaa-like"/>
    <property type="match status" value="1"/>
</dbReference>
<dbReference type="Proteomes" id="UP000001685">
    <property type="component" value="Chromosome"/>
</dbReference>
<accession>B1VLW8</accession>
<organism evidence="1 3">
    <name type="scientific">Streptomyces griseus subsp. griseus (strain JCM 4626 / CBS 651.72 / NBRC 13350 / KCC S-0626 / ISP 5235)</name>
    <dbReference type="NCBI Taxonomy" id="455632"/>
    <lineage>
        <taxon>Bacteria</taxon>
        <taxon>Bacillati</taxon>
        <taxon>Actinomycetota</taxon>
        <taxon>Actinomycetes</taxon>
        <taxon>Kitasatosporales</taxon>
        <taxon>Streptomycetaceae</taxon>
        <taxon>Streptomyces</taxon>
    </lineage>
</organism>
<reference evidence="1" key="3">
    <citation type="journal article" date="2008" name="J. Biol. Chem.">
        <title>Phenolic lipids synthesized by type III polyketide synthase confer penicillin resistance on Streptomyces griseus.</title>
        <authorList>
            <person name="Funabashi M."/>
            <person name="Funa N."/>
            <person name="Horinouchi S."/>
        </authorList>
    </citation>
    <scope>NUCLEOTIDE SEQUENCE</scope>
    <source>
        <strain evidence="1">NBRC 13350</strain>
    </source>
</reference>
<evidence type="ECO:0000313" key="2">
    <source>
        <dbReference type="EMBL" id="BAG23926.1"/>
    </source>
</evidence>
<name>B1VLW8_STRGG</name>
<dbReference type="KEGG" id="sgr:SGR_40t"/>
<evidence type="ECO:0000313" key="3">
    <source>
        <dbReference type="Proteomes" id="UP000001685"/>
    </source>
</evidence>
<dbReference type="HOGENOM" id="CLU_3358785_0_0_11"/>
<dbReference type="Gene3D" id="3.30.750.24">
    <property type="entry name" value="STAS domain"/>
    <property type="match status" value="1"/>
</dbReference>
<dbReference type="EMBL" id="AP009493">
    <property type="protein sequence ID" value="BAG16869.1"/>
    <property type="molecule type" value="Genomic_DNA"/>
</dbReference>
<reference evidence="3" key="1">
    <citation type="journal article" date="2008" name="J. Bacteriol.">
        <title>Genome sequence of the streptomycin-producing microorganism Streptomyces griseus IFO 13350.</title>
        <authorList>
            <person name="Ohnishi Y."/>
            <person name="Ishikawa J."/>
            <person name="Hara H."/>
            <person name="Suzuki H."/>
            <person name="Ikenoya M."/>
            <person name="Ikeda H."/>
            <person name="Yamashita A."/>
            <person name="Hattori M."/>
            <person name="Horinouchi S."/>
        </authorList>
    </citation>
    <scope>NUCLEOTIDE SEQUENCE [LARGE SCALE GENOMIC DNA]</scope>
    <source>
        <strain evidence="3">JCM 4626 / NBRC 13350</strain>
    </source>
</reference>
<evidence type="ECO:0000313" key="1">
    <source>
        <dbReference type="EMBL" id="BAG16869.1"/>
    </source>
</evidence>
<dbReference type="AlphaFoldDB" id="B1VLW8"/>
<proteinExistence type="predicted"/>
<gene>
    <name evidence="1" type="ordered locus">SGR_40t</name>
    <name evidence="2" type="ordered locus">SGR_7099t</name>
</gene>
<reference evidence="1" key="4">
    <citation type="journal article" date="2008" name="Microbiology">
        <title>Conditionally positive effect of the TetR-family transcriptional regulator AtrA on streptomycin production by Streptomyces griseus.</title>
        <authorList>
            <person name="Hirano S."/>
            <person name="Tanaka K."/>
            <person name="Ohnishi Y."/>
            <person name="Horinouchi S."/>
        </authorList>
    </citation>
    <scope>NUCLEOTIDE SEQUENCE</scope>
    <source>
        <strain evidence="1">NBRC 13350</strain>
    </source>
</reference>
<dbReference type="KEGG" id="sgr:SGR_7099t"/>